<dbReference type="SUPFAM" id="SSF52540">
    <property type="entry name" value="P-loop containing nucleoside triphosphate hydrolases"/>
    <property type="match status" value="1"/>
</dbReference>
<dbReference type="Gene3D" id="3.40.50.300">
    <property type="entry name" value="P-loop containing nucleotide triphosphate hydrolases"/>
    <property type="match status" value="1"/>
</dbReference>
<dbReference type="GO" id="GO:0005524">
    <property type="term" value="F:ATP binding"/>
    <property type="evidence" value="ECO:0007669"/>
    <property type="project" value="InterPro"/>
</dbReference>
<protein>
    <submittedName>
        <fullName evidence="2">DnaB-like helicase C-terminal domain-containing protein</fullName>
    </submittedName>
</protein>
<dbReference type="EMBL" id="CP080997">
    <property type="protein sequence ID" value="QZA06491.1"/>
    <property type="molecule type" value="Genomic_DNA"/>
</dbReference>
<feature type="domain" description="SF4 helicase" evidence="1">
    <location>
        <begin position="16"/>
        <end position="60"/>
    </location>
</feature>
<dbReference type="InterPro" id="IPR027417">
    <property type="entry name" value="P-loop_NTPase"/>
</dbReference>
<reference evidence="2" key="1">
    <citation type="submission" date="2021-08" db="EMBL/GenBank/DDBJ databases">
        <title>Whole genome sequencing of non-tuberculosis mycobacteria type-strains.</title>
        <authorList>
            <person name="Igarashi Y."/>
            <person name="Osugi A."/>
            <person name="Mitarai S."/>
        </authorList>
    </citation>
    <scope>NUCLEOTIDE SEQUENCE</scope>
    <source>
        <strain evidence="2">JCM 30995</strain>
    </source>
</reference>
<dbReference type="Pfam" id="PF03796">
    <property type="entry name" value="DnaB_C"/>
    <property type="match status" value="1"/>
</dbReference>
<evidence type="ECO:0000259" key="1">
    <source>
        <dbReference type="Pfam" id="PF03796"/>
    </source>
</evidence>
<dbReference type="RefSeq" id="WP_220694333.1">
    <property type="nucleotide sequence ID" value="NZ_CP080997.1"/>
</dbReference>
<sequence length="109" mass="11193">MCSRQDDQPSSSIGPVPTGFREIDAALDGGLQPGSLTVIAGYTGSGVTALATHIAAQLVFPRSSKTHSPVMVDFCRHLKGIALDENIAVVATTTFTLATGVGIEPALPT</sequence>
<name>A0A9X7WE03_9MYCO</name>
<keyword evidence="2" id="KW-0347">Helicase</keyword>
<evidence type="ECO:0000313" key="3">
    <source>
        <dbReference type="Proteomes" id="UP000825008"/>
    </source>
</evidence>
<proteinExistence type="predicted"/>
<dbReference type="KEGG" id="mher:K3U94_15905"/>
<dbReference type="InterPro" id="IPR007694">
    <property type="entry name" value="DNA_helicase_DnaB-like_C"/>
</dbReference>
<dbReference type="GO" id="GO:0006260">
    <property type="term" value="P:DNA replication"/>
    <property type="evidence" value="ECO:0007669"/>
    <property type="project" value="InterPro"/>
</dbReference>
<evidence type="ECO:0000313" key="2">
    <source>
        <dbReference type="EMBL" id="QZA06491.1"/>
    </source>
</evidence>
<accession>A0A9X7WE03</accession>
<gene>
    <name evidence="2" type="ORF">K3U94_15905</name>
</gene>
<dbReference type="AlphaFoldDB" id="A0A9X7WE03"/>
<keyword evidence="2" id="KW-0067">ATP-binding</keyword>
<organism evidence="2 3">
    <name type="scientific">Mycolicibacter heraklionensis</name>
    <dbReference type="NCBI Taxonomy" id="512402"/>
    <lineage>
        <taxon>Bacteria</taxon>
        <taxon>Bacillati</taxon>
        <taxon>Actinomycetota</taxon>
        <taxon>Actinomycetes</taxon>
        <taxon>Mycobacteriales</taxon>
        <taxon>Mycobacteriaceae</taxon>
        <taxon>Mycolicibacter</taxon>
    </lineage>
</organism>
<keyword evidence="2" id="KW-0547">Nucleotide-binding</keyword>
<dbReference type="GO" id="GO:0003678">
    <property type="term" value="F:DNA helicase activity"/>
    <property type="evidence" value="ECO:0007669"/>
    <property type="project" value="InterPro"/>
</dbReference>
<dbReference type="Proteomes" id="UP000825008">
    <property type="component" value="Chromosome"/>
</dbReference>
<keyword evidence="2" id="KW-0378">Hydrolase</keyword>